<dbReference type="Gene3D" id="2.70.70.10">
    <property type="entry name" value="Glucose Permease (Domain IIA)"/>
    <property type="match status" value="1"/>
</dbReference>
<dbReference type="STRING" id="222136.BBW65_04625"/>
<dbReference type="PANTHER" id="PTHR21666:SF289">
    <property type="entry name" value="L-ALA--D-GLU ENDOPEPTIDASE"/>
    <property type="match status" value="1"/>
</dbReference>
<reference evidence="4" key="1">
    <citation type="submission" date="2016-07" db="EMBL/GenBank/DDBJ databases">
        <authorList>
            <person name="Florea S."/>
            <person name="Webb J.S."/>
            <person name="Jaromczyk J."/>
            <person name="Schardl C.L."/>
        </authorList>
    </citation>
    <scope>NUCLEOTIDE SEQUENCE [LARGE SCALE GENOMIC DNA]</scope>
    <source>
        <strain evidence="4">MIT 01-6242</strain>
    </source>
</reference>
<evidence type="ECO:0000256" key="1">
    <source>
        <dbReference type="ARBA" id="ARBA00022729"/>
    </source>
</evidence>
<evidence type="ECO:0000313" key="3">
    <source>
        <dbReference type="EMBL" id="ANV98127.1"/>
    </source>
</evidence>
<dbReference type="GO" id="GO:0004222">
    <property type="term" value="F:metalloendopeptidase activity"/>
    <property type="evidence" value="ECO:0007669"/>
    <property type="project" value="TreeGrafter"/>
</dbReference>
<dbReference type="OrthoDB" id="9765786at2"/>
<dbReference type="Pfam" id="PF01551">
    <property type="entry name" value="Peptidase_M23"/>
    <property type="match status" value="1"/>
</dbReference>
<protein>
    <recommendedName>
        <fullName evidence="2">M23ase beta-sheet core domain-containing protein</fullName>
    </recommendedName>
</protein>
<keyword evidence="4" id="KW-1185">Reference proteome</keyword>
<dbReference type="AlphaFoldDB" id="A0A1B1U5R0"/>
<dbReference type="CDD" id="cd12797">
    <property type="entry name" value="M23_peptidase"/>
    <property type="match status" value="1"/>
</dbReference>
<dbReference type="EMBL" id="CP016503">
    <property type="protein sequence ID" value="ANV98127.1"/>
    <property type="molecule type" value="Genomic_DNA"/>
</dbReference>
<proteinExistence type="predicted"/>
<dbReference type="RefSeq" id="WP_066340398.1">
    <property type="nucleotide sequence ID" value="NZ_CP016503.1"/>
</dbReference>
<sequence length="463" mass="52323">MIRGYRKQSNYKGLLVLIVLLFIIALVFFASRSSVFERNAPEILLDQRSFWNPKLPMPIVFRDASGIKEYTIVATLENGDKVLEIEEVVLDKPKELKITLPLPNVELYEGMKLHYRISVTDWSNASFFSGNTSYKTFAITLDSLSPSINMLASSFAINYGGSAALVFAVKEENLDRLYISNGVDEFVAFPYIRKGYFASIIAWPIKNKTFSLSVVAIDKAGNKTIYRPGIVKRAKAYRNSNLKLQDKNFEKVDGMLQALGKTDLASYSPQERFRYLNESVRQEDESIIHQASLSFDTDTLIKAPVMFERFYPLKNGQLVGSFGDSRHYFYKDQNISNSFHMGLDSASTKNAPIIASNAGKVVLEKKLGLYGNTMILYHRLGISSLYSHISKFALGLGDQVQENQVIAYTGATGWAFGDHLHFSVLVQGHFVRIAEWMDAKWIKNNIVTILQKGEKMIRDSEKQ</sequence>
<accession>A0A1B1U5R0</accession>
<dbReference type="SUPFAM" id="SSF51261">
    <property type="entry name" value="Duplicated hybrid motif"/>
    <property type="match status" value="1"/>
</dbReference>
<dbReference type="InterPro" id="IPR011055">
    <property type="entry name" value="Dup_hybrid_motif"/>
</dbReference>
<dbReference type="PANTHER" id="PTHR21666">
    <property type="entry name" value="PEPTIDASE-RELATED"/>
    <property type="match status" value="1"/>
</dbReference>
<dbReference type="InterPro" id="IPR050570">
    <property type="entry name" value="Cell_wall_metabolism_enzyme"/>
</dbReference>
<feature type="domain" description="M23ase beta-sheet core" evidence="2">
    <location>
        <begin position="339"/>
        <end position="431"/>
    </location>
</feature>
<keyword evidence="1" id="KW-0732">Signal</keyword>
<evidence type="ECO:0000259" key="2">
    <source>
        <dbReference type="Pfam" id="PF01551"/>
    </source>
</evidence>
<dbReference type="KEGG" id="het:BBW65_04625"/>
<organism evidence="3 4">
    <name type="scientific">Helicobacter enhydrae</name>
    <dbReference type="NCBI Taxonomy" id="222136"/>
    <lineage>
        <taxon>Bacteria</taxon>
        <taxon>Pseudomonadati</taxon>
        <taxon>Campylobacterota</taxon>
        <taxon>Epsilonproteobacteria</taxon>
        <taxon>Campylobacterales</taxon>
        <taxon>Helicobacteraceae</taxon>
        <taxon>Helicobacter</taxon>
    </lineage>
</organism>
<name>A0A1B1U5R0_9HELI</name>
<gene>
    <name evidence="3" type="ORF">BBW65_04625</name>
</gene>
<evidence type="ECO:0000313" key="4">
    <source>
        <dbReference type="Proteomes" id="UP000092884"/>
    </source>
</evidence>
<dbReference type="Proteomes" id="UP000092884">
    <property type="component" value="Chromosome"/>
</dbReference>
<dbReference type="InterPro" id="IPR016047">
    <property type="entry name" value="M23ase_b-sheet_dom"/>
</dbReference>